<reference evidence="8 9" key="1">
    <citation type="journal article" date="2020" name="Int. J. Syst. Evol. Microbiol.">
        <title>Reclassification of Streptomyces castelarensis and Streptomyces sporoclivatus as later heterotypic synonyms of Streptomyces antimycoticus.</title>
        <authorList>
            <person name="Komaki H."/>
            <person name="Tamura T."/>
        </authorList>
    </citation>
    <scope>NUCLEOTIDE SEQUENCE [LARGE SCALE GENOMIC DNA]</scope>
    <source>
        <strain evidence="8 9">NBRC 12839</strain>
    </source>
</reference>
<proteinExistence type="inferred from homology"/>
<evidence type="ECO:0000256" key="4">
    <source>
        <dbReference type="ARBA" id="ARBA00022989"/>
    </source>
</evidence>
<accession>A0A4D4K334</accession>
<dbReference type="PANTHER" id="PTHR45724:SF13">
    <property type="entry name" value="AQUAPORIN NIP1-1-RELATED"/>
    <property type="match status" value="1"/>
</dbReference>
<organism evidence="8 9">
    <name type="scientific">Streptomyces antimycoticus</name>
    <dbReference type="NCBI Taxonomy" id="68175"/>
    <lineage>
        <taxon>Bacteria</taxon>
        <taxon>Bacillati</taxon>
        <taxon>Actinomycetota</taxon>
        <taxon>Actinomycetes</taxon>
        <taxon>Kitasatosporales</taxon>
        <taxon>Streptomycetaceae</taxon>
        <taxon>Streptomyces</taxon>
        <taxon>Streptomyces violaceusniger group</taxon>
    </lineage>
</organism>
<comment type="similarity">
    <text evidence="6">Belongs to the MIP/aquaporin (TC 1.A.8) family.</text>
</comment>
<keyword evidence="9" id="KW-1185">Reference proteome</keyword>
<evidence type="ECO:0000256" key="1">
    <source>
        <dbReference type="ARBA" id="ARBA00004141"/>
    </source>
</evidence>
<dbReference type="EMBL" id="BJHV01000001">
    <property type="protein sequence ID" value="GDY41028.1"/>
    <property type="molecule type" value="Genomic_DNA"/>
</dbReference>
<dbReference type="InterPro" id="IPR023271">
    <property type="entry name" value="Aquaporin-like"/>
</dbReference>
<evidence type="ECO:0000256" key="3">
    <source>
        <dbReference type="ARBA" id="ARBA00022692"/>
    </source>
</evidence>
<dbReference type="RefSeq" id="WP_137964743.1">
    <property type="nucleotide sequence ID" value="NZ_BJHV01000001.1"/>
</dbReference>
<evidence type="ECO:0000256" key="2">
    <source>
        <dbReference type="ARBA" id="ARBA00022448"/>
    </source>
</evidence>
<dbReference type="Pfam" id="PF00230">
    <property type="entry name" value="MIP"/>
    <property type="match status" value="1"/>
</dbReference>
<dbReference type="AlphaFoldDB" id="A0A4D4K334"/>
<dbReference type="SUPFAM" id="SSF81338">
    <property type="entry name" value="Aquaporin-like"/>
    <property type="match status" value="1"/>
</dbReference>
<keyword evidence="4 7" id="KW-1133">Transmembrane helix</keyword>
<keyword evidence="5 7" id="KW-0472">Membrane</keyword>
<dbReference type="InterPro" id="IPR000425">
    <property type="entry name" value="MIP"/>
</dbReference>
<dbReference type="GO" id="GO:0015267">
    <property type="term" value="F:channel activity"/>
    <property type="evidence" value="ECO:0007669"/>
    <property type="project" value="InterPro"/>
</dbReference>
<evidence type="ECO:0000256" key="6">
    <source>
        <dbReference type="RuleBase" id="RU000477"/>
    </source>
</evidence>
<feature type="transmembrane region" description="Helical" evidence="7">
    <location>
        <begin position="153"/>
        <end position="176"/>
    </location>
</feature>
<protein>
    <recommendedName>
        <fullName evidence="10">Glycerol uptake facilitator protein</fullName>
    </recommendedName>
</protein>
<keyword evidence="3 6" id="KW-0812">Transmembrane</keyword>
<feature type="transmembrane region" description="Helical" evidence="7">
    <location>
        <begin position="48"/>
        <end position="71"/>
    </location>
</feature>
<evidence type="ECO:0000256" key="7">
    <source>
        <dbReference type="SAM" id="Phobius"/>
    </source>
</evidence>
<dbReference type="InterPro" id="IPR034294">
    <property type="entry name" value="Aquaporin_transptr"/>
</dbReference>
<feature type="transmembrane region" description="Helical" evidence="7">
    <location>
        <begin position="91"/>
        <end position="117"/>
    </location>
</feature>
<dbReference type="Gene3D" id="1.20.1080.10">
    <property type="entry name" value="Glycerol uptake facilitator protein"/>
    <property type="match status" value="1"/>
</dbReference>
<evidence type="ECO:0000313" key="9">
    <source>
        <dbReference type="Proteomes" id="UP000299290"/>
    </source>
</evidence>
<dbReference type="GO" id="GO:0016020">
    <property type="term" value="C:membrane"/>
    <property type="evidence" value="ECO:0007669"/>
    <property type="project" value="UniProtKB-SubCell"/>
</dbReference>
<gene>
    <name evidence="8" type="ORF">SANT12839_019100</name>
</gene>
<sequence length="186" mass="19055">MKLLVIGACVGPLLVGLILSPAGKAPGGHMNPAISPAMWRFGVFSGVALVPYIVAQLAGSLLGVLAGRAVWGRAASRPPVSDAALQPGPGWSAGALFVAETASMAVIVLLVGLFLSVPRPAPLVPWLVGLLISMAIPLLGTTTGGSVNPARQFGPAIASGQLGFLRVYLLAPWWGLWRRPHSITGS</sequence>
<dbReference type="PRINTS" id="PR00783">
    <property type="entry name" value="MINTRINSICP"/>
</dbReference>
<feature type="transmembrane region" description="Helical" evidence="7">
    <location>
        <begin position="123"/>
        <end position="141"/>
    </location>
</feature>
<dbReference type="Proteomes" id="UP000299290">
    <property type="component" value="Unassembled WGS sequence"/>
</dbReference>
<evidence type="ECO:0008006" key="10">
    <source>
        <dbReference type="Google" id="ProtNLM"/>
    </source>
</evidence>
<comment type="caution">
    <text evidence="8">The sequence shown here is derived from an EMBL/GenBank/DDBJ whole genome shotgun (WGS) entry which is preliminary data.</text>
</comment>
<name>A0A4D4K334_9ACTN</name>
<evidence type="ECO:0000313" key="8">
    <source>
        <dbReference type="EMBL" id="GDY41028.1"/>
    </source>
</evidence>
<comment type="subcellular location">
    <subcellularLocation>
        <location evidence="1">Membrane</location>
        <topology evidence="1">Multi-pass membrane protein</topology>
    </subcellularLocation>
</comment>
<evidence type="ECO:0000256" key="5">
    <source>
        <dbReference type="ARBA" id="ARBA00023136"/>
    </source>
</evidence>
<keyword evidence="2 6" id="KW-0813">Transport</keyword>
<dbReference type="PANTHER" id="PTHR45724">
    <property type="entry name" value="AQUAPORIN NIP2-1"/>
    <property type="match status" value="1"/>
</dbReference>